<dbReference type="GO" id="GO:0005737">
    <property type="term" value="C:cytoplasm"/>
    <property type="evidence" value="ECO:0007669"/>
    <property type="project" value="UniProtKB-SubCell"/>
</dbReference>
<evidence type="ECO:0000256" key="4">
    <source>
        <dbReference type="ARBA" id="ARBA00022782"/>
    </source>
</evidence>
<organism evidence="12 13">
    <name type="scientific">Spodoptera littoralis</name>
    <name type="common">Egyptian cotton leafworm</name>
    <dbReference type="NCBI Taxonomy" id="7109"/>
    <lineage>
        <taxon>Eukaryota</taxon>
        <taxon>Metazoa</taxon>
        <taxon>Ecdysozoa</taxon>
        <taxon>Arthropoda</taxon>
        <taxon>Hexapoda</taxon>
        <taxon>Insecta</taxon>
        <taxon>Pterygota</taxon>
        <taxon>Neoptera</taxon>
        <taxon>Endopterygota</taxon>
        <taxon>Lepidoptera</taxon>
        <taxon>Glossata</taxon>
        <taxon>Ditrysia</taxon>
        <taxon>Noctuoidea</taxon>
        <taxon>Noctuidae</taxon>
        <taxon>Amphipyrinae</taxon>
        <taxon>Spodoptera</taxon>
    </lineage>
</organism>
<feature type="compositionally biased region" description="Polar residues" evidence="9">
    <location>
        <begin position="50"/>
        <end position="61"/>
    </location>
</feature>
<dbReference type="InterPro" id="IPR003165">
    <property type="entry name" value="Piwi"/>
</dbReference>
<feature type="region of interest" description="Disordered" evidence="9">
    <location>
        <begin position="1"/>
        <end position="155"/>
    </location>
</feature>
<dbReference type="InterPro" id="IPR003100">
    <property type="entry name" value="PAZ_dom"/>
</dbReference>
<dbReference type="InterPro" id="IPR012337">
    <property type="entry name" value="RNaseH-like_sf"/>
</dbReference>
<feature type="compositionally biased region" description="Low complexity" evidence="9">
    <location>
        <begin position="119"/>
        <end position="138"/>
    </location>
</feature>
<evidence type="ECO:0000313" key="13">
    <source>
        <dbReference type="Proteomes" id="UP001153321"/>
    </source>
</evidence>
<keyword evidence="6" id="KW-0943">RNA-mediated gene silencing</keyword>
<comment type="similarity">
    <text evidence="7">Belongs to the argonaute family. Piwi subfamily.</text>
</comment>
<dbReference type="Pfam" id="PF02170">
    <property type="entry name" value="PAZ"/>
    <property type="match status" value="1"/>
</dbReference>
<evidence type="ECO:0000259" key="11">
    <source>
        <dbReference type="PROSITE" id="PS50822"/>
    </source>
</evidence>
<dbReference type="SMART" id="SM00950">
    <property type="entry name" value="Piwi"/>
    <property type="match status" value="1"/>
</dbReference>
<dbReference type="Gene3D" id="3.40.50.2300">
    <property type="match status" value="1"/>
</dbReference>
<dbReference type="Pfam" id="PF02171">
    <property type="entry name" value="Piwi"/>
    <property type="match status" value="1"/>
</dbReference>
<dbReference type="Proteomes" id="UP001153321">
    <property type="component" value="Chromosome 8"/>
</dbReference>
<protein>
    <submittedName>
        <fullName evidence="12">Uncharacterized protein</fullName>
    </submittedName>
</protein>
<dbReference type="PROSITE" id="PS50821">
    <property type="entry name" value="PAZ"/>
    <property type="match status" value="1"/>
</dbReference>
<keyword evidence="4" id="KW-0221">Differentiation</keyword>
<dbReference type="CDD" id="cd02845">
    <property type="entry name" value="PAZ_piwi_like"/>
    <property type="match status" value="1"/>
</dbReference>
<evidence type="ECO:0000256" key="8">
    <source>
        <dbReference type="ARBA" id="ARBA00063505"/>
    </source>
</evidence>
<dbReference type="PROSITE" id="PS50822">
    <property type="entry name" value="PIWI"/>
    <property type="match status" value="1"/>
</dbReference>
<dbReference type="Gene3D" id="2.170.260.10">
    <property type="entry name" value="paz domain"/>
    <property type="match status" value="1"/>
</dbReference>
<dbReference type="EMBL" id="LR824539">
    <property type="protein sequence ID" value="CAH1646633.1"/>
    <property type="molecule type" value="Genomic_DNA"/>
</dbReference>
<evidence type="ECO:0000256" key="3">
    <source>
        <dbReference type="ARBA" id="ARBA00022490"/>
    </source>
</evidence>
<dbReference type="InterPro" id="IPR036085">
    <property type="entry name" value="PAZ_dom_sf"/>
</dbReference>
<dbReference type="GO" id="GO:0003723">
    <property type="term" value="F:RNA binding"/>
    <property type="evidence" value="ECO:0007669"/>
    <property type="project" value="UniProtKB-KW"/>
</dbReference>
<keyword evidence="3" id="KW-0963">Cytoplasm</keyword>
<dbReference type="CDD" id="cd04658">
    <property type="entry name" value="Piwi_piwi-like_Euk"/>
    <property type="match status" value="1"/>
</dbReference>
<sequence>MPKSGKKRAQKKAGKGTDNAGPSSPRPEDPISPTSPQSPQTPQSPTSPTAWNPRTVQGSKSIPKESTSRAQPVSSSPQSPTSPTSPAPGGSYAAQERRGSTKHTVEIQRQLQRMDIDKPSSSQSNVSSKPGPSSSGRGCRTRMETETEQAHALRTRPSTLLSKKGTTGTPVNLIANYFAVETTPHFRMYQYHVDFSPDEDNTSVRKSLVRVHQRVLGWHVFDGSVIYSMTRLHPDPIQFYSDRKSDKQKMVITVKLIGDVAPGDYHYIQIFNLILRKCFSAMRLQLMGRDYFDPTAKIDIPEFRLQIWPGYKTTINQHEDKLLMVAMITHKVLRLDTVLQMLKTYTSTKGAAYKKCFLEDIVGKIVMTTYNKKTYRVDDVSWQATPKSTFNLRNEKITYIDYYKKKYEINIRDVDQPLLISRSKPREIRAGMPELVYLVPELCRQTGLTDQMRNDFKLMKALDAHTKIGPDVRVNKLLQFNRNLTQNQRVIKELSTSHLTFAKQLMKVKGRQLPTENIIQGNDCRYPAGDTPEGWTRDIRSKPLLRISQVSSWVVITPDKIRRETEAFLDMVLKAARDVKFMLSKPEIVTIQYDGAIDYARTLDAVIARRNPALVFCALMRKLTDRYEAIKKKCLIDRAIPSQVVTARNMTSNSAMSVAAKVALQMNCKLGGAPWRVEIPLQNILVVGYDVCHDTKNKQKSFGGYIASLDRYMTRYYSAVNSHTSGEELSNHMGFNTATAVKKYRDVNGMLPQRIFIYRDGVGDGQIPYVNTHEVAEIEKALRMLYGSDDYKMSFTIVSKRINARFFLEQGSKCVNPRPGTVVDDVVTLPERYDFFLISQNVRDGTITPTSYNVIADTTGLHPDRMQWLTYKMTHMYYNCSAQVRVPAVCQYAHKLAFLAANTLHSPPHNSLTDTLYFL</sequence>
<feature type="compositionally biased region" description="Basic residues" evidence="9">
    <location>
        <begin position="1"/>
        <end position="14"/>
    </location>
</feature>
<gene>
    <name evidence="12" type="ORF">SPLIT_LOCUS11984</name>
</gene>
<feature type="compositionally biased region" description="Low complexity" evidence="9">
    <location>
        <begin position="70"/>
        <end position="91"/>
    </location>
</feature>
<feature type="domain" description="Piwi" evidence="11">
    <location>
        <begin position="614"/>
        <end position="905"/>
    </location>
</feature>
<keyword evidence="2" id="KW-0217">Developmental protein</keyword>
<dbReference type="AlphaFoldDB" id="A0A9P0IF10"/>
<evidence type="ECO:0000256" key="2">
    <source>
        <dbReference type="ARBA" id="ARBA00022473"/>
    </source>
</evidence>
<evidence type="ECO:0000256" key="6">
    <source>
        <dbReference type="ARBA" id="ARBA00023158"/>
    </source>
</evidence>
<dbReference type="Pfam" id="PF23278">
    <property type="entry name" value="Piwi_N"/>
    <property type="match status" value="1"/>
</dbReference>
<dbReference type="SUPFAM" id="SSF101690">
    <property type="entry name" value="PAZ domain"/>
    <property type="match status" value="1"/>
</dbReference>
<dbReference type="FunFam" id="2.170.260.10:FF:000003">
    <property type="entry name" value="Piwi-like RNA-mediated gene silencing 2"/>
    <property type="match status" value="1"/>
</dbReference>
<dbReference type="Gene3D" id="3.30.420.10">
    <property type="entry name" value="Ribonuclease H-like superfamily/Ribonuclease H"/>
    <property type="match status" value="1"/>
</dbReference>
<dbReference type="GO" id="GO:0030154">
    <property type="term" value="P:cell differentiation"/>
    <property type="evidence" value="ECO:0007669"/>
    <property type="project" value="UniProtKB-KW"/>
</dbReference>
<keyword evidence="5" id="KW-0694">RNA-binding</keyword>
<evidence type="ECO:0000259" key="10">
    <source>
        <dbReference type="PROSITE" id="PS50821"/>
    </source>
</evidence>
<feature type="compositionally biased region" description="Basic and acidic residues" evidence="9">
    <location>
        <begin position="141"/>
        <end position="151"/>
    </location>
</feature>
<dbReference type="InterPro" id="IPR036397">
    <property type="entry name" value="RNaseH_sf"/>
</dbReference>
<comment type="subunit">
    <text evidence="8">Interacts (when symmetrically methylated) with Papi/TDRKH. Interacts with Vasa.</text>
</comment>
<accession>A0A9P0IF10</accession>
<feature type="domain" description="PAZ" evidence="10">
    <location>
        <begin position="337"/>
        <end position="447"/>
    </location>
</feature>
<dbReference type="SMART" id="SM00949">
    <property type="entry name" value="PAZ"/>
    <property type="match status" value="1"/>
</dbReference>
<keyword evidence="13" id="KW-1185">Reference proteome</keyword>
<dbReference type="FunFam" id="3.30.420.10:FF:000014">
    <property type="entry name" value="Piwi-like RNA-mediated gene silencing 1"/>
    <property type="match status" value="1"/>
</dbReference>
<evidence type="ECO:0000256" key="7">
    <source>
        <dbReference type="ARBA" id="ARBA00038291"/>
    </source>
</evidence>
<evidence type="ECO:0000256" key="5">
    <source>
        <dbReference type="ARBA" id="ARBA00022884"/>
    </source>
</evidence>
<feature type="compositionally biased region" description="Low complexity" evidence="9">
    <location>
        <begin position="32"/>
        <end position="49"/>
    </location>
</feature>
<evidence type="ECO:0000313" key="12">
    <source>
        <dbReference type="EMBL" id="CAH1646633.1"/>
    </source>
</evidence>
<dbReference type="SUPFAM" id="SSF53098">
    <property type="entry name" value="Ribonuclease H-like"/>
    <property type="match status" value="1"/>
</dbReference>
<reference evidence="12" key="1">
    <citation type="submission" date="2022-02" db="EMBL/GenBank/DDBJ databases">
        <authorList>
            <person name="King R."/>
        </authorList>
    </citation>
    <scope>NUCLEOTIDE SEQUENCE</scope>
</reference>
<dbReference type="PANTHER" id="PTHR22891">
    <property type="entry name" value="EUKARYOTIC TRANSLATION INITIATION FACTOR 2C"/>
    <property type="match status" value="1"/>
</dbReference>
<evidence type="ECO:0000256" key="9">
    <source>
        <dbReference type="SAM" id="MobiDB-lite"/>
    </source>
</evidence>
<comment type="subcellular location">
    <subcellularLocation>
        <location evidence="1">Cytoplasm</location>
    </subcellularLocation>
</comment>
<feature type="compositionally biased region" description="Basic and acidic residues" evidence="9">
    <location>
        <begin position="95"/>
        <end position="118"/>
    </location>
</feature>
<name>A0A9P0IF10_SPOLI</name>
<proteinExistence type="inferred from homology"/>
<dbReference type="GO" id="GO:0140965">
    <property type="term" value="P:secondary piRNA processing"/>
    <property type="evidence" value="ECO:0007669"/>
    <property type="project" value="UniProtKB-ARBA"/>
</dbReference>
<evidence type="ECO:0000256" key="1">
    <source>
        <dbReference type="ARBA" id="ARBA00004496"/>
    </source>
</evidence>